<evidence type="ECO:0000256" key="1">
    <source>
        <dbReference type="SAM" id="MobiDB-lite"/>
    </source>
</evidence>
<feature type="domain" description="HTH cro/C1-type" evidence="2">
    <location>
        <begin position="52"/>
        <end position="82"/>
    </location>
</feature>
<dbReference type="PROSITE" id="PS50943">
    <property type="entry name" value="HTH_CROC1"/>
    <property type="match status" value="1"/>
</dbReference>
<dbReference type="InterPro" id="IPR010982">
    <property type="entry name" value="Lambda_DNA-bd_dom_sf"/>
</dbReference>
<keyword evidence="4" id="KW-1185">Reference proteome</keyword>
<gene>
    <name evidence="3" type="ORF">GCM10022226_82540</name>
</gene>
<evidence type="ECO:0000313" key="3">
    <source>
        <dbReference type="EMBL" id="GAA3846460.1"/>
    </source>
</evidence>
<dbReference type="RefSeq" id="WP_344953664.1">
    <property type="nucleotide sequence ID" value="NZ_BAAAZR010000063.1"/>
</dbReference>
<dbReference type="Gene3D" id="1.10.260.40">
    <property type="entry name" value="lambda repressor-like DNA-binding domains"/>
    <property type="match status" value="1"/>
</dbReference>
<evidence type="ECO:0000313" key="4">
    <source>
        <dbReference type="Proteomes" id="UP001500888"/>
    </source>
</evidence>
<dbReference type="InterPro" id="IPR001387">
    <property type="entry name" value="Cro/C1-type_HTH"/>
</dbReference>
<feature type="region of interest" description="Disordered" evidence="1">
    <location>
        <begin position="397"/>
        <end position="423"/>
    </location>
</feature>
<dbReference type="InterPro" id="IPR011990">
    <property type="entry name" value="TPR-like_helical_dom_sf"/>
</dbReference>
<reference evidence="4" key="1">
    <citation type="journal article" date="2019" name="Int. J. Syst. Evol. Microbiol.">
        <title>The Global Catalogue of Microorganisms (GCM) 10K type strain sequencing project: providing services to taxonomists for standard genome sequencing and annotation.</title>
        <authorList>
            <consortium name="The Broad Institute Genomics Platform"/>
            <consortium name="The Broad Institute Genome Sequencing Center for Infectious Disease"/>
            <person name="Wu L."/>
            <person name="Ma J."/>
        </authorList>
    </citation>
    <scope>NUCLEOTIDE SEQUENCE [LARGE SCALE GENOMIC DNA]</scope>
    <source>
        <strain evidence="4">JCM 16908</strain>
    </source>
</reference>
<dbReference type="Proteomes" id="UP001500888">
    <property type="component" value="Unassembled WGS sequence"/>
</dbReference>
<proteinExistence type="predicted"/>
<dbReference type="SUPFAM" id="SSF48452">
    <property type="entry name" value="TPR-like"/>
    <property type="match status" value="1"/>
</dbReference>
<comment type="caution">
    <text evidence="3">The sequence shown here is derived from an EMBL/GenBank/DDBJ whole genome shotgun (WGS) entry which is preliminary data.</text>
</comment>
<accession>A0ABP7JJH4</accession>
<name>A0ABP7JJH4_9ACTN</name>
<dbReference type="EMBL" id="BAAAZR010000063">
    <property type="protein sequence ID" value="GAA3846460.1"/>
    <property type="molecule type" value="Genomic_DNA"/>
</dbReference>
<protein>
    <recommendedName>
        <fullName evidence="2">HTH cro/C1-type domain-containing protein</fullName>
    </recommendedName>
</protein>
<evidence type="ECO:0000259" key="2">
    <source>
        <dbReference type="PROSITE" id="PS50943"/>
    </source>
</evidence>
<dbReference type="Gene3D" id="1.25.40.10">
    <property type="entry name" value="Tetratricopeptide repeat domain"/>
    <property type="match status" value="1"/>
</dbReference>
<organism evidence="3 4">
    <name type="scientific">Sphaerisporangium flaviroseum</name>
    <dbReference type="NCBI Taxonomy" id="509199"/>
    <lineage>
        <taxon>Bacteria</taxon>
        <taxon>Bacillati</taxon>
        <taxon>Actinomycetota</taxon>
        <taxon>Actinomycetes</taxon>
        <taxon>Streptosporangiales</taxon>
        <taxon>Streptosporangiaceae</taxon>
        <taxon>Sphaerisporangium</taxon>
    </lineage>
</organism>
<sequence>MIGIDIPLWAARLRALRRGRLWSREDLGGRLADAADEDTRDRLPAGDDLTGTIRSWETGERRPGERHTELLCDVYGVQEGELFSERSGEAAGTALWHHLTGVPLLPGRFTAEEEERTGRAIEDPRRADEQTVAYLEALLDAYTRPDRRPADLAGALSPVFAVIQGFRSEARPAVRRALIMLSSEDAEAISRMRYEAGDLDDALRWSDRARRAAGQSEDEGLVAYTLASRAGLTGPRSDPGEVIEIAMAARERPIREHAALSPRLDAVTRLREARAHAMAGHEDMCHRRLEESAEPLEAEQEERPRCTFDYSSSLHDVLAAECLLDLGHLDEAIEILERELAAAGRSPATAYDLACLAHAYADAHERERSAQVARRALDLARQTGAARALRELRLTRSGLVPGPRGRRTGGGRRGAPEGPRWAT</sequence>